<accession>H7EJS8</accession>
<dbReference type="EMBL" id="AGRW01000042">
    <property type="protein sequence ID" value="EIC02198.1"/>
    <property type="molecule type" value="Genomic_DNA"/>
</dbReference>
<name>H7EJS8_9SPIR</name>
<dbReference type="PROSITE" id="PS01302">
    <property type="entry name" value="UPF0758"/>
    <property type="match status" value="1"/>
</dbReference>
<sequence length="217" mass="23569">MRTRKNNLQIRELTLKNGMSFPSDEELVMLVIGSGTKTVPVERLAGKILSVVLSSNPEELVGKLQLINGVGQNKALSIAAALELGRRMNRSPQGTIGEPRDVVPFIKGYAVQSQEHFICITLNGAREILSIRVVCVGTGNMAVIRPSDIFAEAMKERASAIIVSHNHPSGSLSPSDDDIKTTRRLVDASEILGIALLDHIIIARGGYFSFAEHSMLR</sequence>
<evidence type="ECO:0000256" key="5">
    <source>
        <dbReference type="ARBA" id="ARBA00023049"/>
    </source>
</evidence>
<dbReference type="InterPro" id="IPR020891">
    <property type="entry name" value="UPF0758_CS"/>
</dbReference>
<dbReference type="GO" id="GO:0008237">
    <property type="term" value="F:metallopeptidase activity"/>
    <property type="evidence" value="ECO:0007669"/>
    <property type="project" value="UniProtKB-KW"/>
</dbReference>
<comment type="caution">
    <text evidence="8">The sequence shown here is derived from an EMBL/GenBank/DDBJ whole genome shotgun (WGS) entry which is preliminary data.</text>
</comment>
<protein>
    <submittedName>
        <fullName evidence="8">DNA repair protein RadC</fullName>
    </submittedName>
</protein>
<dbReference type="NCBIfam" id="TIGR00608">
    <property type="entry name" value="radc"/>
    <property type="match status" value="1"/>
</dbReference>
<dbReference type="RefSeq" id="WP_002703598.1">
    <property type="nucleotide sequence ID" value="NZ_AGRW01000042.1"/>
</dbReference>
<dbReference type="eggNOG" id="COG2003">
    <property type="taxonomic scope" value="Bacteria"/>
</dbReference>
<dbReference type="Proteomes" id="UP000003571">
    <property type="component" value="Unassembled WGS sequence"/>
</dbReference>
<organism evidence="8 9">
    <name type="scientific">Treponema saccharophilum DSM 2985</name>
    <dbReference type="NCBI Taxonomy" id="907348"/>
    <lineage>
        <taxon>Bacteria</taxon>
        <taxon>Pseudomonadati</taxon>
        <taxon>Spirochaetota</taxon>
        <taxon>Spirochaetia</taxon>
        <taxon>Spirochaetales</taxon>
        <taxon>Treponemataceae</taxon>
        <taxon>Treponema</taxon>
    </lineage>
</organism>
<keyword evidence="2" id="KW-0479">Metal-binding</keyword>
<keyword evidence="1" id="KW-0645">Protease</keyword>
<keyword evidence="3" id="KW-0378">Hydrolase</keyword>
<evidence type="ECO:0000313" key="9">
    <source>
        <dbReference type="Proteomes" id="UP000003571"/>
    </source>
</evidence>
<evidence type="ECO:0000256" key="1">
    <source>
        <dbReference type="ARBA" id="ARBA00022670"/>
    </source>
</evidence>
<proteinExistence type="inferred from homology"/>
<evidence type="ECO:0000256" key="4">
    <source>
        <dbReference type="ARBA" id="ARBA00022833"/>
    </source>
</evidence>
<keyword evidence="9" id="KW-1185">Reference proteome</keyword>
<dbReference type="STRING" id="907348.TresaDRAFT_2178"/>
<dbReference type="OrthoDB" id="9804482at2"/>
<dbReference type="GO" id="GO:0046872">
    <property type="term" value="F:metal ion binding"/>
    <property type="evidence" value="ECO:0007669"/>
    <property type="project" value="UniProtKB-KW"/>
</dbReference>
<comment type="similarity">
    <text evidence="6">Belongs to the UPF0758 family.</text>
</comment>
<dbReference type="InterPro" id="IPR025657">
    <property type="entry name" value="RadC_JAB"/>
</dbReference>
<dbReference type="InterPro" id="IPR001405">
    <property type="entry name" value="UPF0758"/>
</dbReference>
<feature type="domain" description="MPN" evidence="7">
    <location>
        <begin position="95"/>
        <end position="216"/>
    </location>
</feature>
<evidence type="ECO:0000256" key="2">
    <source>
        <dbReference type="ARBA" id="ARBA00022723"/>
    </source>
</evidence>
<dbReference type="GO" id="GO:0006508">
    <property type="term" value="P:proteolysis"/>
    <property type="evidence" value="ECO:0007669"/>
    <property type="project" value="UniProtKB-KW"/>
</dbReference>
<keyword evidence="5" id="KW-0482">Metalloprotease</keyword>
<dbReference type="PATRIC" id="fig|907348.3.peg.1125"/>
<dbReference type="InterPro" id="IPR037518">
    <property type="entry name" value="MPN"/>
</dbReference>
<dbReference type="PANTHER" id="PTHR30471:SF3">
    <property type="entry name" value="UPF0758 PROTEIN YEES-RELATED"/>
    <property type="match status" value="1"/>
</dbReference>
<evidence type="ECO:0000256" key="3">
    <source>
        <dbReference type="ARBA" id="ARBA00022801"/>
    </source>
</evidence>
<evidence type="ECO:0000313" key="8">
    <source>
        <dbReference type="EMBL" id="EIC02198.1"/>
    </source>
</evidence>
<dbReference type="AlphaFoldDB" id="H7EJS8"/>
<dbReference type="CDD" id="cd08071">
    <property type="entry name" value="MPN_DUF2466"/>
    <property type="match status" value="1"/>
</dbReference>
<evidence type="ECO:0000256" key="6">
    <source>
        <dbReference type="RuleBase" id="RU003797"/>
    </source>
</evidence>
<dbReference type="PROSITE" id="PS50249">
    <property type="entry name" value="MPN"/>
    <property type="match status" value="1"/>
</dbReference>
<keyword evidence="4" id="KW-0862">Zinc</keyword>
<evidence type="ECO:0000259" key="7">
    <source>
        <dbReference type="PROSITE" id="PS50249"/>
    </source>
</evidence>
<dbReference type="Gene3D" id="3.40.140.10">
    <property type="entry name" value="Cytidine Deaminase, domain 2"/>
    <property type="match status" value="1"/>
</dbReference>
<reference evidence="8 9" key="1">
    <citation type="submission" date="2011-09" db="EMBL/GenBank/DDBJ databases">
        <title>The draft genome of Treponema saccharophilum DSM 2985.</title>
        <authorList>
            <consortium name="US DOE Joint Genome Institute (JGI-PGF)"/>
            <person name="Lucas S."/>
            <person name="Copeland A."/>
            <person name="Lapidus A."/>
            <person name="Glavina del Rio T."/>
            <person name="Dalin E."/>
            <person name="Tice H."/>
            <person name="Bruce D."/>
            <person name="Goodwin L."/>
            <person name="Pitluck S."/>
            <person name="Peters L."/>
            <person name="Kyrpides N."/>
            <person name="Mavromatis K."/>
            <person name="Ivanova N."/>
            <person name="Markowitz V."/>
            <person name="Cheng J.-F."/>
            <person name="Hugenholtz P."/>
            <person name="Woyke T."/>
            <person name="Wu D."/>
            <person name="Gronow S."/>
            <person name="Wellnitz S."/>
            <person name="Brambilla E."/>
            <person name="Klenk H.-P."/>
            <person name="Eisen J.A."/>
        </authorList>
    </citation>
    <scope>NUCLEOTIDE SEQUENCE [LARGE SCALE GENOMIC DNA]</scope>
    <source>
        <strain evidence="8 9">DSM 2985</strain>
    </source>
</reference>
<dbReference type="Pfam" id="PF04002">
    <property type="entry name" value="RadC"/>
    <property type="match status" value="1"/>
</dbReference>
<gene>
    <name evidence="8" type="ORF">TresaDRAFT_2178</name>
</gene>
<dbReference type="PANTHER" id="PTHR30471">
    <property type="entry name" value="DNA REPAIR PROTEIN RADC"/>
    <property type="match status" value="1"/>
</dbReference>